<dbReference type="EMBL" id="LSRX01002144">
    <property type="protein sequence ID" value="OLP76083.1"/>
    <property type="molecule type" value="Genomic_DNA"/>
</dbReference>
<reference evidence="1 2" key="1">
    <citation type="submission" date="2016-02" db="EMBL/GenBank/DDBJ databases">
        <title>Genome analysis of coral dinoflagellate symbionts highlights evolutionary adaptations to a symbiotic lifestyle.</title>
        <authorList>
            <person name="Aranda M."/>
            <person name="Li Y."/>
            <person name="Liew Y.J."/>
            <person name="Baumgarten S."/>
            <person name="Simakov O."/>
            <person name="Wilson M."/>
            <person name="Piel J."/>
            <person name="Ashoor H."/>
            <person name="Bougouffa S."/>
            <person name="Bajic V.B."/>
            <person name="Ryu T."/>
            <person name="Ravasi T."/>
            <person name="Bayer T."/>
            <person name="Micklem G."/>
            <person name="Kim H."/>
            <person name="Bhak J."/>
            <person name="Lajeunesse T.C."/>
            <person name="Voolstra C.R."/>
        </authorList>
    </citation>
    <scope>NUCLEOTIDE SEQUENCE [LARGE SCALE GENOMIC DNA]</scope>
    <source>
        <strain evidence="1 2">CCMP2467</strain>
    </source>
</reference>
<proteinExistence type="predicted"/>
<evidence type="ECO:0000313" key="1">
    <source>
        <dbReference type="EMBL" id="OLP76083.1"/>
    </source>
</evidence>
<name>A0A1Q9BZI6_SYMMI</name>
<sequence>VPLTADTQVWYDFHSYVFLNGSVVSSDAENFNYTNYTIEFNISQNVTEATNFSDFGFYVFEEIHLCFRAMFEATRFEIDGTAVPHTVYGRRVRVDVKV</sequence>
<comment type="caution">
    <text evidence="1">The sequence shown here is derived from an EMBL/GenBank/DDBJ whole genome shotgun (WGS) entry which is preliminary data.</text>
</comment>
<dbReference type="AlphaFoldDB" id="A0A1Q9BZI6"/>
<keyword evidence="2" id="KW-1185">Reference proteome</keyword>
<gene>
    <name evidence="1" type="ORF">AK812_SmicGene44028</name>
</gene>
<organism evidence="1 2">
    <name type="scientific">Symbiodinium microadriaticum</name>
    <name type="common">Dinoflagellate</name>
    <name type="synonym">Zooxanthella microadriatica</name>
    <dbReference type="NCBI Taxonomy" id="2951"/>
    <lineage>
        <taxon>Eukaryota</taxon>
        <taxon>Sar</taxon>
        <taxon>Alveolata</taxon>
        <taxon>Dinophyceae</taxon>
        <taxon>Suessiales</taxon>
        <taxon>Symbiodiniaceae</taxon>
        <taxon>Symbiodinium</taxon>
    </lineage>
</organism>
<accession>A0A1Q9BZI6</accession>
<evidence type="ECO:0000313" key="2">
    <source>
        <dbReference type="Proteomes" id="UP000186817"/>
    </source>
</evidence>
<feature type="non-terminal residue" evidence="1">
    <location>
        <position position="1"/>
    </location>
</feature>
<protein>
    <submittedName>
        <fullName evidence="1">Uncharacterized protein</fullName>
    </submittedName>
</protein>
<dbReference type="Proteomes" id="UP000186817">
    <property type="component" value="Unassembled WGS sequence"/>
</dbReference>